<gene>
    <name evidence="16" type="ORF">MNBD_GAMMA18-542</name>
</gene>
<dbReference type="InterPro" id="IPR048254">
    <property type="entry name" value="CDP_ALCOHOL_P_TRANSF_CS"/>
</dbReference>
<comment type="catalytic activity">
    <reaction evidence="1">
        <text>a CDP-1,2-diacyl-sn-glycerol + L-serine = a 1,2-diacyl-sn-glycero-3-phospho-L-serine + CMP + H(+)</text>
        <dbReference type="Rhea" id="RHEA:16913"/>
        <dbReference type="ChEBI" id="CHEBI:15378"/>
        <dbReference type="ChEBI" id="CHEBI:33384"/>
        <dbReference type="ChEBI" id="CHEBI:57262"/>
        <dbReference type="ChEBI" id="CHEBI:58332"/>
        <dbReference type="ChEBI" id="CHEBI:60377"/>
        <dbReference type="EC" id="2.7.8.8"/>
    </reaction>
</comment>
<dbReference type="GO" id="GO:0016020">
    <property type="term" value="C:membrane"/>
    <property type="evidence" value="ECO:0007669"/>
    <property type="project" value="InterPro"/>
</dbReference>
<dbReference type="GO" id="GO:0003882">
    <property type="term" value="F:CDP-diacylglycerol-serine O-phosphatidyltransferase activity"/>
    <property type="evidence" value="ECO:0007669"/>
    <property type="project" value="UniProtKB-EC"/>
</dbReference>
<evidence type="ECO:0000256" key="10">
    <source>
        <dbReference type="ARBA" id="ARBA00023098"/>
    </source>
</evidence>
<dbReference type="InterPro" id="IPR000462">
    <property type="entry name" value="CDP-OH_P_trans"/>
</dbReference>
<keyword evidence="9 15" id="KW-1133">Transmembrane helix</keyword>
<evidence type="ECO:0000256" key="7">
    <source>
        <dbReference type="ARBA" id="ARBA00022679"/>
    </source>
</evidence>
<evidence type="ECO:0000256" key="3">
    <source>
        <dbReference type="ARBA" id="ARBA00010441"/>
    </source>
</evidence>
<feature type="transmembrane region" description="Helical" evidence="15">
    <location>
        <begin position="15"/>
        <end position="35"/>
    </location>
</feature>
<feature type="transmembrane region" description="Helical" evidence="15">
    <location>
        <begin position="134"/>
        <end position="155"/>
    </location>
</feature>
<accession>A0A3B0ZJ25</accession>
<evidence type="ECO:0000313" key="16">
    <source>
        <dbReference type="EMBL" id="VAW87307.1"/>
    </source>
</evidence>
<evidence type="ECO:0000256" key="9">
    <source>
        <dbReference type="ARBA" id="ARBA00022989"/>
    </source>
</evidence>
<dbReference type="InterPro" id="IPR004533">
    <property type="entry name" value="CDP-diaglyc--ser_O-PTrfase"/>
</dbReference>
<evidence type="ECO:0000256" key="13">
    <source>
        <dbReference type="ARBA" id="ARBA00023264"/>
    </source>
</evidence>
<evidence type="ECO:0000256" key="5">
    <source>
        <dbReference type="ARBA" id="ARBA00017171"/>
    </source>
</evidence>
<evidence type="ECO:0000256" key="11">
    <source>
        <dbReference type="ARBA" id="ARBA00023136"/>
    </source>
</evidence>
<feature type="transmembrane region" description="Helical" evidence="15">
    <location>
        <begin position="41"/>
        <end position="58"/>
    </location>
</feature>
<feature type="transmembrane region" description="Helical" evidence="15">
    <location>
        <begin position="79"/>
        <end position="98"/>
    </location>
</feature>
<evidence type="ECO:0000256" key="2">
    <source>
        <dbReference type="ARBA" id="ARBA00004127"/>
    </source>
</evidence>
<dbReference type="Pfam" id="PF01066">
    <property type="entry name" value="CDP-OH_P_transf"/>
    <property type="match status" value="1"/>
</dbReference>
<dbReference type="EC" id="2.7.8.8" evidence="4"/>
<dbReference type="EMBL" id="UOFP01000179">
    <property type="protein sequence ID" value="VAW87307.1"/>
    <property type="molecule type" value="Genomic_DNA"/>
</dbReference>
<comment type="subcellular location">
    <subcellularLocation>
        <location evidence="2">Endomembrane system</location>
        <topology evidence="2">Multi-pass membrane protein</topology>
    </subcellularLocation>
</comment>
<dbReference type="GO" id="GO:0008654">
    <property type="term" value="P:phospholipid biosynthetic process"/>
    <property type="evidence" value="ECO:0007669"/>
    <property type="project" value="UniProtKB-KW"/>
</dbReference>
<dbReference type="PANTHER" id="PTHR14269">
    <property type="entry name" value="CDP-DIACYLGLYCEROL--GLYCEROL-3-PHOSPHATE 3-PHOSPHATIDYLTRANSFERASE-RELATED"/>
    <property type="match status" value="1"/>
</dbReference>
<name>A0A3B0ZJ25_9ZZZZ</name>
<keyword evidence="8 15" id="KW-0812">Transmembrane</keyword>
<keyword evidence="7 16" id="KW-0808">Transferase</keyword>
<dbReference type="Gene3D" id="1.20.120.1760">
    <property type="match status" value="1"/>
</dbReference>
<keyword evidence="13" id="KW-1208">Phospholipid metabolism</keyword>
<feature type="transmembrane region" description="Helical" evidence="15">
    <location>
        <begin position="197"/>
        <end position="214"/>
    </location>
</feature>
<evidence type="ECO:0000256" key="8">
    <source>
        <dbReference type="ARBA" id="ARBA00022692"/>
    </source>
</evidence>
<keyword evidence="11 15" id="KW-0472">Membrane</keyword>
<dbReference type="InterPro" id="IPR043130">
    <property type="entry name" value="CDP-OH_PTrfase_TM_dom"/>
</dbReference>
<evidence type="ECO:0000256" key="4">
    <source>
        <dbReference type="ARBA" id="ARBA00013174"/>
    </source>
</evidence>
<keyword evidence="10" id="KW-0443">Lipid metabolism</keyword>
<comment type="similarity">
    <text evidence="3">Belongs to the CDP-alcohol phosphatidyltransferase class-I family.</text>
</comment>
<dbReference type="NCBIfam" id="TIGR00473">
    <property type="entry name" value="pssA"/>
    <property type="match status" value="1"/>
</dbReference>
<organism evidence="16">
    <name type="scientific">hydrothermal vent metagenome</name>
    <dbReference type="NCBI Taxonomy" id="652676"/>
    <lineage>
        <taxon>unclassified sequences</taxon>
        <taxon>metagenomes</taxon>
        <taxon>ecological metagenomes</taxon>
    </lineage>
</organism>
<proteinExistence type="inferred from homology"/>
<protein>
    <recommendedName>
        <fullName evidence="5">CDP-diacylglycerol--serine O-phosphatidyltransferase</fullName>
        <ecNumber evidence="4">2.7.8.8</ecNumber>
    </recommendedName>
    <alternativeName>
        <fullName evidence="14">Phosphatidylserine synthase</fullName>
    </alternativeName>
</protein>
<evidence type="ECO:0000256" key="15">
    <source>
        <dbReference type="SAM" id="Phobius"/>
    </source>
</evidence>
<dbReference type="PANTHER" id="PTHR14269:SF61">
    <property type="entry name" value="CDP-DIACYLGLYCEROL--SERINE O-PHOSPHATIDYLTRANSFERASE"/>
    <property type="match status" value="1"/>
</dbReference>
<keyword evidence="6" id="KW-0444">Lipid biosynthesis</keyword>
<evidence type="ECO:0000256" key="14">
    <source>
        <dbReference type="ARBA" id="ARBA00032361"/>
    </source>
</evidence>
<dbReference type="AlphaFoldDB" id="A0A3B0ZJ25"/>
<sequence length="264" mass="28503">MEPPAEGDVKRRRGIYLLPNLFTTACLFSGFYSIISAINGQFENAAMAIFVAMVLDGLDGRVARMTNTQSDFGAQYDSLADMVSFGLAPALVVYLWAFADMGKLGWLVAFIFVASAALRLARFNTQSGVADKRYFQGLASPAAAAVIAGMVWVSVDFELPASALAIPAYVLTLASGLLMVSNIRFRSFKDIDLKGKVPFFTILVVVLIFVSIAIEPPLVLFAVFLLYASSGVVSTILGRNKLQAKSNELKSAAETKAETQEKED</sequence>
<feature type="transmembrane region" description="Helical" evidence="15">
    <location>
        <begin position="104"/>
        <end position="122"/>
    </location>
</feature>
<dbReference type="InterPro" id="IPR050324">
    <property type="entry name" value="CDP-alcohol_PTase-I"/>
</dbReference>
<feature type="transmembrane region" description="Helical" evidence="15">
    <location>
        <begin position="161"/>
        <end position="185"/>
    </location>
</feature>
<evidence type="ECO:0000256" key="12">
    <source>
        <dbReference type="ARBA" id="ARBA00023209"/>
    </source>
</evidence>
<dbReference type="PROSITE" id="PS00379">
    <property type="entry name" value="CDP_ALCOHOL_P_TRANSF"/>
    <property type="match status" value="1"/>
</dbReference>
<dbReference type="GO" id="GO:0012505">
    <property type="term" value="C:endomembrane system"/>
    <property type="evidence" value="ECO:0007669"/>
    <property type="project" value="UniProtKB-SubCell"/>
</dbReference>
<reference evidence="16" key="1">
    <citation type="submission" date="2018-06" db="EMBL/GenBank/DDBJ databases">
        <authorList>
            <person name="Zhirakovskaya E."/>
        </authorList>
    </citation>
    <scope>NUCLEOTIDE SEQUENCE</scope>
</reference>
<evidence type="ECO:0000256" key="6">
    <source>
        <dbReference type="ARBA" id="ARBA00022516"/>
    </source>
</evidence>
<evidence type="ECO:0000256" key="1">
    <source>
        <dbReference type="ARBA" id="ARBA00000287"/>
    </source>
</evidence>
<keyword evidence="12" id="KW-0594">Phospholipid biosynthesis</keyword>
<feature type="transmembrane region" description="Helical" evidence="15">
    <location>
        <begin position="220"/>
        <end position="238"/>
    </location>
</feature>